<keyword evidence="9" id="KW-1185">Reference proteome</keyword>
<comment type="caution">
    <text evidence="8">The sequence shown here is derived from an EMBL/GenBank/DDBJ whole genome shotgun (WGS) entry which is preliminary data.</text>
</comment>
<dbReference type="Pfam" id="PF08146">
    <property type="entry name" value="BP28CT"/>
    <property type="match status" value="1"/>
</dbReference>
<accession>A0AAV7EU94</accession>
<evidence type="ECO:0000313" key="8">
    <source>
        <dbReference type="EMBL" id="KAG9452219.1"/>
    </source>
</evidence>
<dbReference type="GO" id="GO:0030515">
    <property type="term" value="F:snoRNA binding"/>
    <property type="evidence" value="ECO:0007669"/>
    <property type="project" value="TreeGrafter"/>
</dbReference>
<dbReference type="GO" id="GO:0030686">
    <property type="term" value="C:90S preribosome"/>
    <property type="evidence" value="ECO:0007669"/>
    <property type="project" value="TreeGrafter"/>
</dbReference>
<dbReference type="Pfam" id="PF23243">
    <property type="entry name" value="HEAT_HEATR1"/>
    <property type="match status" value="1"/>
</dbReference>
<name>A0AAV7EU94_ARIFI</name>
<keyword evidence="5" id="KW-0539">Nucleus</keyword>
<protein>
    <recommendedName>
        <fullName evidence="7">BP28 C-terminal domain-containing protein</fullName>
    </recommendedName>
</protein>
<dbReference type="InterPro" id="IPR022125">
    <property type="entry name" value="U3snoRNP10_N"/>
</dbReference>
<evidence type="ECO:0000256" key="6">
    <source>
        <dbReference type="ARBA" id="ARBA00023274"/>
    </source>
</evidence>
<evidence type="ECO:0000256" key="5">
    <source>
        <dbReference type="ARBA" id="ARBA00023242"/>
    </source>
</evidence>
<keyword evidence="4" id="KW-0698">rRNA processing</keyword>
<dbReference type="PANTHER" id="PTHR13457">
    <property type="entry name" value="BAP28"/>
    <property type="match status" value="1"/>
</dbReference>
<reference evidence="8 9" key="1">
    <citation type="submission" date="2021-07" db="EMBL/GenBank/DDBJ databases">
        <title>The Aristolochia fimbriata genome: insights into angiosperm evolution, floral development and chemical biosynthesis.</title>
        <authorList>
            <person name="Jiao Y."/>
        </authorList>
    </citation>
    <scope>NUCLEOTIDE SEQUENCE [LARGE SCALE GENOMIC DNA]</scope>
    <source>
        <strain evidence="8">IBCAS-2021</strain>
        <tissue evidence="8">Leaf</tissue>
    </source>
</reference>
<dbReference type="InterPro" id="IPR012954">
    <property type="entry name" value="BP28_C_dom"/>
</dbReference>
<evidence type="ECO:0000256" key="3">
    <source>
        <dbReference type="ARBA" id="ARBA00022517"/>
    </source>
</evidence>
<dbReference type="GO" id="GO:0045943">
    <property type="term" value="P:positive regulation of transcription by RNA polymerase I"/>
    <property type="evidence" value="ECO:0007669"/>
    <property type="project" value="TreeGrafter"/>
</dbReference>
<comment type="similarity">
    <text evidence="2">Belongs to the HEATR1/UTP10 family.</text>
</comment>
<dbReference type="PANTHER" id="PTHR13457:SF1">
    <property type="entry name" value="HEAT REPEAT-CONTAINING PROTEIN 1"/>
    <property type="match status" value="1"/>
</dbReference>
<gene>
    <name evidence="8" type="ORF">H6P81_005123</name>
</gene>
<keyword evidence="3" id="KW-0690">Ribosome biogenesis</keyword>
<dbReference type="SUPFAM" id="SSF48371">
    <property type="entry name" value="ARM repeat"/>
    <property type="match status" value="2"/>
</dbReference>
<proteinExistence type="inferred from homology"/>
<dbReference type="InterPro" id="IPR040191">
    <property type="entry name" value="UTP10"/>
</dbReference>
<dbReference type="EMBL" id="JAINDJ010000003">
    <property type="protein sequence ID" value="KAG9452219.1"/>
    <property type="molecule type" value="Genomic_DNA"/>
</dbReference>
<dbReference type="InterPro" id="IPR016024">
    <property type="entry name" value="ARM-type_fold"/>
</dbReference>
<dbReference type="Pfam" id="PF12397">
    <property type="entry name" value="U3snoRNP10"/>
    <property type="match status" value="1"/>
</dbReference>
<dbReference type="GO" id="GO:0032040">
    <property type="term" value="C:small-subunit processome"/>
    <property type="evidence" value="ECO:0007669"/>
    <property type="project" value="TreeGrafter"/>
</dbReference>
<evidence type="ECO:0000256" key="1">
    <source>
        <dbReference type="ARBA" id="ARBA00004604"/>
    </source>
</evidence>
<dbReference type="GO" id="GO:0034455">
    <property type="term" value="C:t-UTP complex"/>
    <property type="evidence" value="ECO:0007669"/>
    <property type="project" value="TreeGrafter"/>
</dbReference>
<dbReference type="InterPro" id="IPR011989">
    <property type="entry name" value="ARM-like"/>
</dbReference>
<feature type="domain" description="BP28 C-terminal" evidence="7">
    <location>
        <begin position="1853"/>
        <end position="2025"/>
    </location>
</feature>
<keyword evidence="6" id="KW-0687">Ribonucleoprotein</keyword>
<dbReference type="InterPro" id="IPR056384">
    <property type="entry name" value="ARM_At3g06530"/>
</dbReference>
<evidence type="ECO:0000256" key="2">
    <source>
        <dbReference type="ARBA" id="ARBA00010559"/>
    </source>
</evidence>
<dbReference type="Gene3D" id="1.25.10.10">
    <property type="entry name" value="Leucine-rich Repeat Variant"/>
    <property type="match status" value="1"/>
</dbReference>
<evidence type="ECO:0000313" key="9">
    <source>
        <dbReference type="Proteomes" id="UP000825729"/>
    </source>
</evidence>
<evidence type="ECO:0000259" key="7">
    <source>
        <dbReference type="SMART" id="SM01036"/>
    </source>
</evidence>
<dbReference type="GO" id="GO:0000462">
    <property type="term" value="P:maturation of SSU-rRNA from tricistronic rRNA transcript (SSU-rRNA, 5.8S rRNA, LSU-rRNA)"/>
    <property type="evidence" value="ECO:0007669"/>
    <property type="project" value="TreeGrafter"/>
</dbReference>
<dbReference type="InterPro" id="IPR056473">
    <property type="entry name" value="HEAT_Utp10/HEAT1"/>
</dbReference>
<dbReference type="Proteomes" id="UP000825729">
    <property type="component" value="Unassembled WGS sequence"/>
</dbReference>
<sequence>MATTLSAQLQAIKSFVQGETEPLKRPFTRPSVLFEPKEAADIDVETILSIGVAGLESLAGLNSRFSQFKETLFSRKSCETDRETMGIEENAKLDISISAYLRLLSGYLHVPSALKTLEYLIRRYKVHVYNVDELVLSALPYHDTHAFVRIIQLLDLQGKNKIWGFLEGVKSSGAPPPRKVIVQQCIRDMGVLEMICNYAIPTKKFLPSKEVVCFCTAVIVEVLGVVPSPDDGLVKRILPFVFDGLNPAQKAELSDSKAGSMMVVALLATRATLTPKLINNLIFFIARVAYQDATQSADLPWLRLCLMAIVSLVQSQTIQMFPKKGLDFLASIRDLSGVLAGLSKEFNIERFLRVYVEALAENSFDDSLCNALVSTIENVPMKNFVSIIIKKVLLSCLKLSQKTEKSSLHEAGKWARQILGAINKCYPDELRGAFRKFLEDPKVCPKQDSIFEVLCSMFDGSIDMPLEISYSKLWFHLEHPKAEVRRSALSTIAASGLLRSNVLGSQNRGNVQDAILQRLHDDDLSVVQASLALEDLCGIIKPPLLVHAFQDILMRCVDIQIDSPDSSRKACDVAISCLECAISNFRQHLGDYSKEIASMVFPLLLIIPKTWKLNIKALELVKEIAWPFYSSLSDTYNSVPTSCLKELKREHLASMNAKTVEALARGFLTNVEGYVPWLIECCKTHKLSKTLFFLIIQQSFILNQKEEAGHFLLLFQACFPMLRNEWHLMESQKDTHTKELKNEKIEATCKGLIDHLFDGKFSVLNLNILICLFWSILEGATSQITVQGTMVGNKDTLQIVDDLFVFLAMSSLKNVLLEQLQRLVMKNNVPPIEFLSKFFTEDGFSPVIQETSLSFLATSCSSATLSKSSGATTSIQLLLGFPTLLIPLASDNQDVRVASMNCIECLFNLSNHIGNSNLKNGNETLYLSAWIPAFGDLLGMIKEQRKLILSDAKFLSSYLTSVLSSFNQSLLVPQNADKWFDQQTKEAIVHFILSSALNLAAPGKLKLLSLFREMGNTILNVAEVKVFLSELLERRKRSHIDHDKSSLKLAAVEVEMLCLLLEICLDVRSSSSLEDSTVVYLFKALQVDGLSSEDPAVIKPCATVLLNLSARFYNDLTVKLQDDLFCQLLILFRTEHGVIQNATKDALLRVNVNCSSIIRLLDMILSLQHCQLASPDTRVKKKKSAKHQNSDLGLSLFSKELAKLPLLSSFLDVLLLKKDMESRPSLVEPLFRLLAKVFDDEWFSGVLDQNEQRSLDTVGYIQQTVLLILEEIVASLSSQLPVKAKMLDKFNVDLLVACARSAKDVTTRNHVFLLLSSVSKIIPDQVLDHILDIFTVVGEAAVTQSDGHSQHVFEELMSAVVPCWLSRTGKPEGLLQIFVNVLPEITEHRRLGLMVYLLRTLGEKQSLGLLFVLLLRSLVQRTTRLKANGEIYFLTSRSSAIFGEWEFLFAIQLCDQYSCITWLPSLVMLLQEIGGPENQEQVAESLVAMQFVQRKLQDTELVFKLESGQEKIVLEGVLGTLLEQVVYHYQTVTFKSKQLKVPSIVRRELKDCIQSTLRTITLSMGPSVFFEAITKLLDSLDDNVRKKALSLLCETLKNHIIGQRHYKTSRKPDRNPSSFRFSMDEAAWESFDRMCLRIIQLFAVSNLDSAVKLVGLSALEIVANQLPSNSSVYVTCLASVAKDILSDNLAVSSACLRTTAALISALGPKALLELPHIMGHVLERARRVSSVPAKKVKHGSDEALGEVSSHKESILVAILMTLDAIIEKLGGFLNPYLKDIVELMVLHLEHYSETYLKVKQRADAVRRLLIEKIPVRLILIPLLKVYPEALKQGEQSLVEVFRMLANAIGRMDRSSVRSYHAMIFDQCLMALDLRGQHQASIKDINIVEENVIHAMSVLTMKLTETMFRPLFVRTVEWTEAESERNGANSITNLDRNISFYKLINKLAEQQRSLFVPYFKYLLESCTRYLTDDEVPDFSQKRKKPKLQLSNYGTERTGTLSISQWQLRALVLSALNKCFLYDIGNIKFLDSTNFQVLLKPIVSQLIAEPPATLEQFPNIPSVKEVDDILVSCLCQMAVTAGTDVLWKPLNHEVLMQTRSEKIRSRILGLRVVKCLVERLKEEYLIFLAETIPFLAELLEDAELPVKSLAQEILKELETLSGENIKEYL</sequence>
<organism evidence="8 9">
    <name type="scientific">Aristolochia fimbriata</name>
    <name type="common">White veined hardy Dutchman's pipe vine</name>
    <dbReference type="NCBI Taxonomy" id="158543"/>
    <lineage>
        <taxon>Eukaryota</taxon>
        <taxon>Viridiplantae</taxon>
        <taxon>Streptophyta</taxon>
        <taxon>Embryophyta</taxon>
        <taxon>Tracheophyta</taxon>
        <taxon>Spermatophyta</taxon>
        <taxon>Magnoliopsida</taxon>
        <taxon>Magnoliidae</taxon>
        <taxon>Piperales</taxon>
        <taxon>Aristolochiaceae</taxon>
        <taxon>Aristolochia</taxon>
    </lineage>
</organism>
<dbReference type="SMART" id="SM01036">
    <property type="entry name" value="BP28CT"/>
    <property type="match status" value="1"/>
</dbReference>
<dbReference type="Pfam" id="PF24477">
    <property type="entry name" value="ARM_At3g06530"/>
    <property type="match status" value="1"/>
</dbReference>
<evidence type="ECO:0000256" key="4">
    <source>
        <dbReference type="ARBA" id="ARBA00022552"/>
    </source>
</evidence>
<comment type="subcellular location">
    <subcellularLocation>
        <location evidence="1">Nucleus</location>
        <location evidence="1">Nucleolus</location>
    </subcellularLocation>
</comment>